<dbReference type="KEGG" id="soe:110783245"/>
<dbReference type="PANTHER" id="PTHR33450:SF12">
    <property type="entry name" value="COTTON FIBER PROTEIN"/>
    <property type="match status" value="1"/>
</dbReference>
<evidence type="ECO:0000313" key="3">
    <source>
        <dbReference type="RefSeq" id="XP_021843247.1"/>
    </source>
</evidence>
<sequence length="208" mass="23617">MKVKTPSLLKKIIAAFSNKTNDLRIRLMIFFLLHKDLDKTSLTNSLQALVSHQKKKNDDAIIDEKEEKEEEEENEEEESKKSGLLMSYNKATCMMARDTHDMKFMPLKRKANYEHDLKRAVDLTHALFKESEAEMEKEGETEEMAVEGGGEGGGGGGGGGGSVVVEEEMGEEDIDQAADMFIQRFKKQMLLQKQRSIERQQWLLLSNS</sequence>
<feature type="compositionally biased region" description="Acidic residues" evidence="1">
    <location>
        <begin position="66"/>
        <end position="77"/>
    </location>
</feature>
<feature type="region of interest" description="Disordered" evidence="1">
    <location>
        <begin position="63"/>
        <end position="83"/>
    </location>
</feature>
<keyword evidence="2" id="KW-1185">Reference proteome</keyword>
<dbReference type="OrthoDB" id="1740981at2759"/>
<dbReference type="PANTHER" id="PTHR33450">
    <property type="entry name" value="EMB|CAB67623.1-RELATED"/>
    <property type="match status" value="1"/>
</dbReference>
<evidence type="ECO:0000313" key="2">
    <source>
        <dbReference type="Proteomes" id="UP000813463"/>
    </source>
</evidence>
<organism evidence="2 3">
    <name type="scientific">Spinacia oleracea</name>
    <name type="common">Spinach</name>
    <dbReference type="NCBI Taxonomy" id="3562"/>
    <lineage>
        <taxon>Eukaryota</taxon>
        <taxon>Viridiplantae</taxon>
        <taxon>Streptophyta</taxon>
        <taxon>Embryophyta</taxon>
        <taxon>Tracheophyta</taxon>
        <taxon>Spermatophyta</taxon>
        <taxon>Magnoliopsida</taxon>
        <taxon>eudicotyledons</taxon>
        <taxon>Gunneridae</taxon>
        <taxon>Pentapetalae</taxon>
        <taxon>Caryophyllales</taxon>
        <taxon>Chenopodiaceae</taxon>
        <taxon>Chenopodioideae</taxon>
        <taxon>Anserineae</taxon>
        <taxon>Spinacia</taxon>
    </lineage>
</organism>
<reference evidence="3" key="2">
    <citation type="submission" date="2025-08" db="UniProtKB">
        <authorList>
            <consortium name="RefSeq"/>
        </authorList>
    </citation>
    <scope>IDENTIFICATION</scope>
    <source>
        <tissue evidence="3">Leaf</tissue>
    </source>
</reference>
<dbReference type="Pfam" id="PF05553">
    <property type="entry name" value="DUF761"/>
    <property type="match status" value="1"/>
</dbReference>
<evidence type="ECO:0008006" key="4">
    <source>
        <dbReference type="Google" id="ProtNLM"/>
    </source>
</evidence>
<accession>A0A9R0I648</accession>
<dbReference type="InterPro" id="IPR008480">
    <property type="entry name" value="DUF761_pln"/>
</dbReference>
<reference evidence="2" key="1">
    <citation type="journal article" date="2021" name="Nat. Commun.">
        <title>Genomic analyses provide insights into spinach domestication and the genetic basis of agronomic traits.</title>
        <authorList>
            <person name="Cai X."/>
            <person name="Sun X."/>
            <person name="Xu C."/>
            <person name="Sun H."/>
            <person name="Wang X."/>
            <person name="Ge C."/>
            <person name="Zhang Z."/>
            <person name="Wang Q."/>
            <person name="Fei Z."/>
            <person name="Jiao C."/>
            <person name="Wang Q."/>
        </authorList>
    </citation>
    <scope>NUCLEOTIDE SEQUENCE [LARGE SCALE GENOMIC DNA]</scope>
    <source>
        <strain evidence="2">cv. Varoflay</strain>
    </source>
</reference>
<dbReference type="Proteomes" id="UP000813463">
    <property type="component" value="Chromosome 4"/>
</dbReference>
<dbReference type="GeneID" id="110783245"/>
<protein>
    <recommendedName>
        <fullName evidence="4">DUF4408 domain-containing protein</fullName>
    </recommendedName>
</protein>
<name>A0A9R0I648_SPIOL</name>
<dbReference type="RefSeq" id="XP_021843247.1">
    <property type="nucleotide sequence ID" value="XM_021987555.2"/>
</dbReference>
<evidence type="ECO:0000256" key="1">
    <source>
        <dbReference type="SAM" id="MobiDB-lite"/>
    </source>
</evidence>
<gene>
    <name evidence="3" type="primary">LOC110783245</name>
</gene>
<proteinExistence type="predicted"/>
<dbReference type="AlphaFoldDB" id="A0A9R0I648"/>